<name>A0A6L5X132_9FIRM</name>
<dbReference type="PANTHER" id="PTHR34139">
    <property type="entry name" value="UPF0331 PROTEIN MJ0127"/>
    <property type="match status" value="1"/>
</dbReference>
<dbReference type="RefSeq" id="WP_154522865.1">
    <property type="nucleotide sequence ID" value="NZ_VULZ01000002.1"/>
</dbReference>
<dbReference type="GO" id="GO:0110001">
    <property type="term" value="C:toxin-antitoxin complex"/>
    <property type="evidence" value="ECO:0007669"/>
    <property type="project" value="InterPro"/>
</dbReference>
<dbReference type="InterPro" id="IPR051813">
    <property type="entry name" value="HepT_RNase_toxin"/>
</dbReference>
<comment type="caution">
    <text evidence="7">The sequence shown here is derived from an EMBL/GenBank/DDBJ whole genome shotgun (WGS) entry which is preliminary data.</text>
</comment>
<accession>A0A6L5X132</accession>
<keyword evidence="8" id="KW-1185">Reference proteome</keyword>
<evidence type="ECO:0000313" key="8">
    <source>
        <dbReference type="Proteomes" id="UP000481852"/>
    </source>
</evidence>
<dbReference type="GO" id="GO:0000166">
    <property type="term" value="F:nucleotide binding"/>
    <property type="evidence" value="ECO:0007669"/>
    <property type="project" value="UniProtKB-KW"/>
</dbReference>
<dbReference type="PANTHER" id="PTHR34139:SF1">
    <property type="entry name" value="RNASE MJ1380-RELATED"/>
    <property type="match status" value="1"/>
</dbReference>
<sequence length="113" mass="13289">MDNIKNDQYFVGKIQDDLAFIIKHMNDVDQEELAHNELLLDSMMFRLIQISENARKLSDEFRLSEHPGIPWIAMFGLRNRIVHDYGSVDLSIIYDTLKNSIPELYNQLCEEMN</sequence>
<evidence type="ECO:0000256" key="5">
    <source>
        <dbReference type="ARBA" id="ARBA00022801"/>
    </source>
</evidence>
<dbReference type="SUPFAM" id="SSF81593">
    <property type="entry name" value="Nucleotidyltransferase substrate binding subunit/domain"/>
    <property type="match status" value="1"/>
</dbReference>
<keyword evidence="2" id="KW-1277">Toxin-antitoxin system</keyword>
<dbReference type="GO" id="GO:0016787">
    <property type="term" value="F:hydrolase activity"/>
    <property type="evidence" value="ECO:0007669"/>
    <property type="project" value="UniProtKB-KW"/>
</dbReference>
<evidence type="ECO:0000256" key="3">
    <source>
        <dbReference type="ARBA" id="ARBA00022722"/>
    </source>
</evidence>
<proteinExistence type="inferred from homology"/>
<dbReference type="Proteomes" id="UP000481852">
    <property type="component" value="Unassembled WGS sequence"/>
</dbReference>
<dbReference type="InterPro" id="IPR008201">
    <property type="entry name" value="HepT-like"/>
</dbReference>
<evidence type="ECO:0000256" key="2">
    <source>
        <dbReference type="ARBA" id="ARBA00022649"/>
    </source>
</evidence>
<gene>
    <name evidence="7" type="ORF">FYJ35_02860</name>
</gene>
<evidence type="ECO:0000256" key="4">
    <source>
        <dbReference type="ARBA" id="ARBA00022741"/>
    </source>
</evidence>
<keyword evidence="5" id="KW-0378">Hydrolase</keyword>
<organism evidence="7 8">
    <name type="scientific">Porcincola intestinalis</name>
    <dbReference type="NCBI Taxonomy" id="2606632"/>
    <lineage>
        <taxon>Bacteria</taxon>
        <taxon>Bacillati</taxon>
        <taxon>Bacillota</taxon>
        <taxon>Clostridia</taxon>
        <taxon>Lachnospirales</taxon>
        <taxon>Lachnospiraceae</taxon>
        <taxon>Porcincola</taxon>
    </lineage>
</organism>
<evidence type="ECO:0000256" key="6">
    <source>
        <dbReference type="ARBA" id="ARBA00024207"/>
    </source>
</evidence>
<dbReference type="InterPro" id="IPR037038">
    <property type="entry name" value="HepT-like_sf"/>
</dbReference>
<keyword evidence="3" id="KW-0540">Nuclease</keyword>
<keyword evidence="4" id="KW-0547">Nucleotide-binding</keyword>
<evidence type="ECO:0000313" key="7">
    <source>
        <dbReference type="EMBL" id="MSS13990.1"/>
    </source>
</evidence>
<dbReference type="Pfam" id="PF01934">
    <property type="entry name" value="HepT-like"/>
    <property type="match status" value="1"/>
</dbReference>
<dbReference type="AlphaFoldDB" id="A0A6L5X132"/>
<keyword evidence="1" id="KW-0597">Phosphoprotein</keyword>
<evidence type="ECO:0000256" key="1">
    <source>
        <dbReference type="ARBA" id="ARBA00022553"/>
    </source>
</evidence>
<protein>
    <submittedName>
        <fullName evidence="7">DUF86 domain-containing protein</fullName>
    </submittedName>
</protein>
<dbReference type="EMBL" id="VULZ01000002">
    <property type="protein sequence ID" value="MSS13990.1"/>
    <property type="molecule type" value="Genomic_DNA"/>
</dbReference>
<comment type="similarity">
    <text evidence="6">Belongs to the HepT RNase toxin family.</text>
</comment>
<dbReference type="GO" id="GO:0004540">
    <property type="term" value="F:RNA nuclease activity"/>
    <property type="evidence" value="ECO:0007669"/>
    <property type="project" value="InterPro"/>
</dbReference>
<dbReference type="Gene3D" id="1.20.120.580">
    <property type="entry name" value="bsu32300-like"/>
    <property type="match status" value="1"/>
</dbReference>
<reference evidence="7 8" key="1">
    <citation type="submission" date="2019-08" db="EMBL/GenBank/DDBJ databases">
        <title>In-depth cultivation of the pig gut microbiome towards novel bacterial diversity and tailored functional studies.</title>
        <authorList>
            <person name="Wylensek D."/>
            <person name="Hitch T.C.A."/>
            <person name="Clavel T."/>
        </authorList>
    </citation>
    <scope>NUCLEOTIDE SEQUENCE [LARGE SCALE GENOMIC DNA]</scope>
    <source>
        <strain evidence="7 8">Oil+RF-744-WCA-WT-11</strain>
    </source>
</reference>